<name>A0A8J6E4S3_9EUKA</name>
<dbReference type="InterPro" id="IPR011009">
    <property type="entry name" value="Kinase-like_dom_sf"/>
</dbReference>
<evidence type="ECO:0000313" key="3">
    <source>
        <dbReference type="EMBL" id="KAG9397301.1"/>
    </source>
</evidence>
<dbReference type="Proteomes" id="UP000717585">
    <property type="component" value="Unassembled WGS sequence"/>
</dbReference>
<dbReference type="OrthoDB" id="5418235at2759"/>
<accession>A0A8J6E4S3</accession>
<evidence type="ECO:0000256" key="1">
    <source>
        <dbReference type="SAM" id="Phobius"/>
    </source>
</evidence>
<keyword evidence="4" id="KW-1185">Reference proteome</keyword>
<protein>
    <submittedName>
        <fullName evidence="3">Protein tyrosine kinase</fullName>
    </submittedName>
</protein>
<reference evidence="3" key="1">
    <citation type="submission" date="2021-05" db="EMBL/GenBank/DDBJ databases">
        <title>A free-living protist that lacks canonical eukaryotic 1 DNA replication and segregation systems.</title>
        <authorList>
            <person name="Salas-Leiva D.E."/>
            <person name="Tromer E.C."/>
            <person name="Curtis B.A."/>
            <person name="Jerlstrom-Hultqvist J."/>
            <person name="Kolisko M."/>
            <person name="Yi Z."/>
            <person name="Salas-Leiva J.S."/>
            <person name="Gallot-Lavallee L."/>
            <person name="Kops G.J.P.L."/>
            <person name="Archibald J.M."/>
            <person name="Simpson A.G.B."/>
            <person name="Roger A.J."/>
        </authorList>
    </citation>
    <scope>NUCLEOTIDE SEQUENCE</scope>
    <source>
        <strain evidence="3">BICM</strain>
    </source>
</reference>
<keyword evidence="1" id="KW-0812">Transmembrane</keyword>
<gene>
    <name evidence="3" type="ORF">J8273_1216</name>
</gene>
<dbReference type="GO" id="GO:0004672">
    <property type="term" value="F:protein kinase activity"/>
    <property type="evidence" value="ECO:0007669"/>
    <property type="project" value="InterPro"/>
</dbReference>
<comment type="caution">
    <text evidence="3">The sequence shown here is derived from an EMBL/GenBank/DDBJ whole genome shotgun (WGS) entry which is preliminary data.</text>
</comment>
<dbReference type="SUPFAM" id="SSF56112">
    <property type="entry name" value="Protein kinase-like (PK-like)"/>
    <property type="match status" value="1"/>
</dbReference>
<keyword evidence="3" id="KW-0808">Transferase</keyword>
<dbReference type="InterPro" id="IPR001245">
    <property type="entry name" value="Ser-Thr/Tyr_kinase_cat_dom"/>
</dbReference>
<dbReference type="EMBL" id="JAHDYR010000003">
    <property type="protein sequence ID" value="KAG9397301.1"/>
    <property type="molecule type" value="Genomic_DNA"/>
</dbReference>
<feature type="domain" description="Serine-threonine/tyrosine-protein kinase catalytic" evidence="2">
    <location>
        <begin position="146"/>
        <end position="269"/>
    </location>
</feature>
<sequence>MLAHLAGILTAASSSSSSSNIIVVAILLACVSGLLLLQILLLIIAALLMLSLCVVIVIAIASYIVYRLTSKVRRPTEDDPLLPPNPAKTPLTIFEERGQAKAFPRNGWVATMDGPKLRPLPFEDSAVYHGKVYTVRRPARVWCNLMETPEHAQNAERAYMATRAQHDANIIGICRVYGVLRTQGRQLIFKEKPTRTLEHAIQNKGMKISWNTRLAWAQDVATTLAQAHAQHLPHGNICGKTVLQFGDHAKVDDFGLTVVPGATNLYEFDVDQYGRLFWCLMHRRTPPDSTGEWLASPPKCPVALHTAVMACVSQNKPDFAGVCKILGCAPLRSAPVTVQTTHRPTNPYAAAQGKTPVGTVQAGGEVSGSIWSGLYQ</sequence>
<keyword evidence="1" id="KW-0472">Membrane</keyword>
<keyword evidence="3" id="KW-0418">Kinase</keyword>
<dbReference type="Gene3D" id="1.10.510.10">
    <property type="entry name" value="Transferase(Phosphotransferase) domain 1"/>
    <property type="match status" value="1"/>
</dbReference>
<organism evidence="3 4">
    <name type="scientific">Carpediemonas membranifera</name>
    <dbReference type="NCBI Taxonomy" id="201153"/>
    <lineage>
        <taxon>Eukaryota</taxon>
        <taxon>Metamonada</taxon>
        <taxon>Carpediemonas-like organisms</taxon>
        <taxon>Carpediemonas</taxon>
    </lineage>
</organism>
<dbReference type="Pfam" id="PF07714">
    <property type="entry name" value="PK_Tyr_Ser-Thr"/>
    <property type="match status" value="1"/>
</dbReference>
<dbReference type="AlphaFoldDB" id="A0A8J6E4S3"/>
<evidence type="ECO:0000259" key="2">
    <source>
        <dbReference type="Pfam" id="PF07714"/>
    </source>
</evidence>
<evidence type="ECO:0000313" key="4">
    <source>
        <dbReference type="Proteomes" id="UP000717585"/>
    </source>
</evidence>
<keyword evidence="1" id="KW-1133">Transmembrane helix</keyword>
<feature type="transmembrane region" description="Helical" evidence="1">
    <location>
        <begin position="39"/>
        <end position="66"/>
    </location>
</feature>
<proteinExistence type="predicted"/>